<name>A0A7W8ZQI1_9SPHI</name>
<dbReference type="EMBL" id="JACHCE010000007">
    <property type="protein sequence ID" value="MBB5638135.1"/>
    <property type="molecule type" value="Genomic_DNA"/>
</dbReference>
<organism evidence="1 2">
    <name type="scientific">Pedobacter cryoconitis</name>
    <dbReference type="NCBI Taxonomy" id="188932"/>
    <lineage>
        <taxon>Bacteria</taxon>
        <taxon>Pseudomonadati</taxon>
        <taxon>Bacteroidota</taxon>
        <taxon>Sphingobacteriia</taxon>
        <taxon>Sphingobacteriales</taxon>
        <taxon>Sphingobacteriaceae</taxon>
        <taxon>Pedobacter</taxon>
    </lineage>
</organism>
<sequence length="49" mass="5573">MFLGGVKTRCISIAKSLILIRDFAIDIIKLREIKSSKLLETFTYPQITS</sequence>
<evidence type="ECO:0000313" key="2">
    <source>
        <dbReference type="Proteomes" id="UP000537204"/>
    </source>
</evidence>
<accession>A0A7W8ZQI1</accession>
<dbReference type="Proteomes" id="UP000537204">
    <property type="component" value="Unassembled WGS sequence"/>
</dbReference>
<reference evidence="1 2" key="1">
    <citation type="submission" date="2020-08" db="EMBL/GenBank/DDBJ databases">
        <title>Genomic Encyclopedia of Type Strains, Phase IV (KMG-V): Genome sequencing to study the core and pangenomes of soil and plant-associated prokaryotes.</title>
        <authorList>
            <person name="Whitman W."/>
        </authorList>
    </citation>
    <scope>NUCLEOTIDE SEQUENCE [LARGE SCALE GENOMIC DNA]</scope>
    <source>
        <strain evidence="1 2">S3M1</strain>
    </source>
</reference>
<protein>
    <submittedName>
        <fullName evidence="1">Uncharacterized protein</fullName>
    </submittedName>
</protein>
<proteinExistence type="predicted"/>
<dbReference type="AlphaFoldDB" id="A0A7W8ZQI1"/>
<comment type="caution">
    <text evidence="1">The sequence shown here is derived from an EMBL/GenBank/DDBJ whole genome shotgun (WGS) entry which is preliminary data.</text>
</comment>
<gene>
    <name evidence="1" type="ORF">HDE68_004061</name>
</gene>
<evidence type="ECO:0000313" key="1">
    <source>
        <dbReference type="EMBL" id="MBB5638135.1"/>
    </source>
</evidence>